<accession>A0A6J4UG06</accession>
<dbReference type="InterPro" id="IPR045864">
    <property type="entry name" value="aa-tRNA-synth_II/BPL/LPL"/>
</dbReference>
<dbReference type="Gene3D" id="6.10.250.550">
    <property type="match status" value="1"/>
</dbReference>
<keyword evidence="8 11" id="KW-0694">RNA-binding</keyword>
<comment type="similarity">
    <text evidence="1 11">Belongs to the class-II aminoacyl-tRNA synthetase family.</text>
</comment>
<comment type="subcellular location">
    <subcellularLocation>
        <location evidence="11">Cytoplasm</location>
    </subcellularLocation>
</comment>
<dbReference type="GO" id="GO:0004813">
    <property type="term" value="F:alanine-tRNA ligase activity"/>
    <property type="evidence" value="ECO:0007669"/>
    <property type="project" value="UniProtKB-UniRule"/>
</dbReference>
<feature type="region of interest" description="Disordered" evidence="13">
    <location>
        <begin position="848"/>
        <end position="868"/>
    </location>
</feature>
<keyword evidence="2 11" id="KW-0820">tRNA-binding</keyword>
<dbReference type="FunFam" id="3.30.980.10:FF:000004">
    <property type="entry name" value="Alanine--tRNA ligase, cytoplasmic"/>
    <property type="match status" value="1"/>
</dbReference>
<dbReference type="SUPFAM" id="SSF55186">
    <property type="entry name" value="ThrRS/AlaRS common domain"/>
    <property type="match status" value="1"/>
</dbReference>
<sequence length="887" mass="96385">MTTTNPPQPRTLTGSELRSRFVDYFSERLGTELPSASLVPQNDPTVLLTVAGMQQMIPFFVGAEQPPTPRLCSVQKCFRTVDIDEVGDESHLTFFEMLGNFSVGDYFKREAIGWAWELLTQGYGLPADRLSVTVYPQDDEARRIWRDEIGVPPERIVDDPANWWGPVGKTGPCGPNSEIYYDFGYTEGRTGERAGDDGGRFLEVWNLVFMEFNRNDDGSDTPLPLKNIDTGMGLERLTMVIQGKKSVYDTDLYQPIIARAAGLTGTRYGEDAKTDRALRVIADHSRAITFLIGDGVLPDNEGRGYILRRILRRAVRYGRLLGLERPFLTETAGVVIEQMRDQYPELVERRERIFGVIRNEEASFGRTLTRGLSRFATLVAGVRAEGKAQIPGAEVFRLYDTYGFPFDLTAELANEAGLEIDRTEFDQAMDTQKSLSREASNFGKQSHRSLETYAGLKLPPTEFLGYDEDRARGTILAIIRSGGPQDEAHAGDEIEIILDRTPFYAESGGQVGDTGLLASGDGQFRVTDTQRPVTGITGHRGRIEAGTLRVGDTVEAGIDVERRADIRRNHTATHVLHRALRLVLGTHAQQAGSLVAPDRLRFDFTHQQALTPEELRRVGEIASAATLANDAVRAEVMDQRAALATGAMALFGEKYGDQVRVVTIEEFSKELCGGTHVAATGEIGPIVITGEAGVAAGVRRLEALTGRGALAYLGQVQAATDALFAQFRTRAPEQIPAQVEGLRGRIRELEREIEQLKGQLAGGQASVLLDQVREVAGVKVLATRVEVPDAGALSQLGDRLRDSIGAGVIVLGTVVSDRPALLTIVTPELVARGLKAGDILGETARALGGRGGGRRGRARGGGGDPTRLDGALAAVPAIVERVLGTGS</sequence>
<evidence type="ECO:0000256" key="5">
    <source>
        <dbReference type="ARBA" id="ARBA00022741"/>
    </source>
</evidence>
<comment type="catalytic activity">
    <reaction evidence="11">
        <text>tRNA(Ala) + L-alanine + ATP = L-alanyl-tRNA(Ala) + AMP + diphosphate</text>
        <dbReference type="Rhea" id="RHEA:12540"/>
        <dbReference type="Rhea" id="RHEA-COMP:9657"/>
        <dbReference type="Rhea" id="RHEA-COMP:9923"/>
        <dbReference type="ChEBI" id="CHEBI:30616"/>
        <dbReference type="ChEBI" id="CHEBI:33019"/>
        <dbReference type="ChEBI" id="CHEBI:57972"/>
        <dbReference type="ChEBI" id="CHEBI:78442"/>
        <dbReference type="ChEBI" id="CHEBI:78497"/>
        <dbReference type="ChEBI" id="CHEBI:456215"/>
        <dbReference type="EC" id="6.1.1.7"/>
    </reaction>
</comment>
<name>A0A6J4UG06_9BACT</name>
<dbReference type="HAMAP" id="MF_00036_B">
    <property type="entry name" value="Ala_tRNA_synth_B"/>
    <property type="match status" value="1"/>
</dbReference>
<dbReference type="InterPro" id="IPR012947">
    <property type="entry name" value="tRNA_SAD"/>
</dbReference>
<feature type="binding site" evidence="11">
    <location>
        <position position="676"/>
    </location>
    <ligand>
        <name>Zn(2+)</name>
        <dbReference type="ChEBI" id="CHEBI:29105"/>
    </ligand>
</feature>
<dbReference type="PRINTS" id="PR00980">
    <property type="entry name" value="TRNASYNTHALA"/>
</dbReference>
<dbReference type="FunFam" id="2.40.30.130:FF:000001">
    <property type="entry name" value="Alanine--tRNA ligase"/>
    <property type="match status" value="1"/>
</dbReference>
<comment type="cofactor">
    <cofactor evidence="11">
        <name>Zn(2+)</name>
        <dbReference type="ChEBI" id="CHEBI:29105"/>
    </cofactor>
    <text evidence="11">Binds 1 zinc ion per subunit.</text>
</comment>
<dbReference type="GO" id="GO:0008270">
    <property type="term" value="F:zinc ion binding"/>
    <property type="evidence" value="ECO:0007669"/>
    <property type="project" value="UniProtKB-UniRule"/>
</dbReference>
<dbReference type="PANTHER" id="PTHR11777:SF9">
    <property type="entry name" value="ALANINE--TRNA LIGASE, CYTOPLASMIC"/>
    <property type="match status" value="1"/>
</dbReference>
<dbReference type="GO" id="GO:0005829">
    <property type="term" value="C:cytosol"/>
    <property type="evidence" value="ECO:0007669"/>
    <property type="project" value="TreeGrafter"/>
</dbReference>
<dbReference type="Gene3D" id="3.30.980.10">
    <property type="entry name" value="Threonyl-trna Synthetase, Chain A, domain 2"/>
    <property type="match status" value="1"/>
</dbReference>
<evidence type="ECO:0000256" key="7">
    <source>
        <dbReference type="ARBA" id="ARBA00022840"/>
    </source>
</evidence>
<keyword evidence="5 11" id="KW-0547">Nucleotide-binding</keyword>
<reference evidence="15" key="1">
    <citation type="submission" date="2020-02" db="EMBL/GenBank/DDBJ databases">
        <authorList>
            <person name="Meier V. D."/>
        </authorList>
    </citation>
    <scope>NUCLEOTIDE SEQUENCE</scope>
    <source>
        <strain evidence="15">AVDCRST_MAG18</strain>
    </source>
</reference>
<dbReference type="Gene3D" id="3.10.310.40">
    <property type="match status" value="1"/>
</dbReference>
<dbReference type="PROSITE" id="PS50860">
    <property type="entry name" value="AA_TRNA_LIGASE_II_ALA"/>
    <property type="match status" value="1"/>
</dbReference>
<dbReference type="InterPro" id="IPR009000">
    <property type="entry name" value="Transl_B-barrel_sf"/>
</dbReference>
<dbReference type="InterPro" id="IPR023033">
    <property type="entry name" value="Ala_tRNA_ligase_euk/bac"/>
</dbReference>
<dbReference type="Pfam" id="PF07973">
    <property type="entry name" value="tRNA_SAD"/>
    <property type="match status" value="1"/>
</dbReference>
<dbReference type="InterPro" id="IPR018162">
    <property type="entry name" value="Ala-tRNA-ligase_IIc_anticod-bd"/>
</dbReference>
<evidence type="ECO:0000256" key="12">
    <source>
        <dbReference type="SAM" id="Coils"/>
    </source>
</evidence>
<dbReference type="CDD" id="cd00673">
    <property type="entry name" value="AlaRS_core"/>
    <property type="match status" value="1"/>
</dbReference>
<feature type="binding site" evidence="11">
    <location>
        <position position="570"/>
    </location>
    <ligand>
        <name>Zn(2+)</name>
        <dbReference type="ChEBI" id="CHEBI:29105"/>
    </ligand>
</feature>
<comment type="function">
    <text evidence="11">Catalyzes the attachment of alanine to tRNA(Ala) in a two-step reaction: alanine is first activated by ATP to form Ala-AMP and then transferred to the acceptor end of tRNA(Ala). Also edits incorrectly charged Ser-tRNA(Ala) and Gly-tRNA(Ala) via its editing domain.</text>
</comment>
<dbReference type="SUPFAM" id="SSF101353">
    <property type="entry name" value="Putative anticodon-binding domain of alanyl-tRNA synthetase (AlaRS)"/>
    <property type="match status" value="1"/>
</dbReference>
<evidence type="ECO:0000313" key="15">
    <source>
        <dbReference type="EMBL" id="CAA9547528.1"/>
    </source>
</evidence>
<dbReference type="Pfam" id="PF01411">
    <property type="entry name" value="tRNA-synt_2c"/>
    <property type="match status" value="1"/>
</dbReference>
<dbReference type="GO" id="GO:0006419">
    <property type="term" value="P:alanyl-tRNA aminoacylation"/>
    <property type="evidence" value="ECO:0007669"/>
    <property type="project" value="UniProtKB-UniRule"/>
</dbReference>
<dbReference type="SUPFAM" id="SSF50447">
    <property type="entry name" value="Translation proteins"/>
    <property type="match status" value="1"/>
</dbReference>
<dbReference type="Gene3D" id="3.30.54.20">
    <property type="match status" value="1"/>
</dbReference>
<dbReference type="PANTHER" id="PTHR11777">
    <property type="entry name" value="ALANYL-TRNA SYNTHETASE"/>
    <property type="match status" value="1"/>
</dbReference>
<evidence type="ECO:0000256" key="1">
    <source>
        <dbReference type="ARBA" id="ARBA00008226"/>
    </source>
</evidence>
<dbReference type="Gene3D" id="2.40.30.130">
    <property type="match status" value="1"/>
</dbReference>
<evidence type="ECO:0000256" key="11">
    <source>
        <dbReference type="HAMAP-Rule" id="MF_00036"/>
    </source>
</evidence>
<dbReference type="InterPro" id="IPR050058">
    <property type="entry name" value="Ala-tRNA_ligase"/>
</dbReference>
<evidence type="ECO:0000256" key="13">
    <source>
        <dbReference type="SAM" id="MobiDB-lite"/>
    </source>
</evidence>
<keyword evidence="9 11" id="KW-0648">Protein biosynthesis</keyword>
<dbReference type="AlphaFoldDB" id="A0A6J4UG06"/>
<dbReference type="Pfam" id="PF02272">
    <property type="entry name" value="DHHA1"/>
    <property type="match status" value="1"/>
</dbReference>
<keyword evidence="11" id="KW-0963">Cytoplasm</keyword>
<dbReference type="InterPro" id="IPR018164">
    <property type="entry name" value="Ala-tRNA-synth_IIc_N"/>
</dbReference>
<keyword evidence="3 11" id="KW-0436">Ligase</keyword>
<dbReference type="Gene3D" id="3.30.930.10">
    <property type="entry name" value="Bira Bifunctional Protein, Domain 2"/>
    <property type="match status" value="1"/>
</dbReference>
<evidence type="ECO:0000256" key="3">
    <source>
        <dbReference type="ARBA" id="ARBA00022598"/>
    </source>
</evidence>
<dbReference type="FunFam" id="3.10.310.40:FF:000001">
    <property type="entry name" value="Alanine--tRNA ligase"/>
    <property type="match status" value="1"/>
</dbReference>
<protein>
    <recommendedName>
        <fullName evidence="11">Alanine--tRNA ligase</fullName>
        <ecNumber evidence="11">6.1.1.7</ecNumber>
    </recommendedName>
    <alternativeName>
        <fullName evidence="11">Alanyl-tRNA synthetase</fullName>
        <shortName evidence="11">AlaRS</shortName>
    </alternativeName>
</protein>
<dbReference type="InterPro" id="IPR002318">
    <property type="entry name" value="Ala-tRNA-lgiase_IIc"/>
</dbReference>
<keyword evidence="4 11" id="KW-0479">Metal-binding</keyword>
<evidence type="ECO:0000256" key="4">
    <source>
        <dbReference type="ARBA" id="ARBA00022723"/>
    </source>
</evidence>
<dbReference type="EC" id="6.1.1.7" evidence="11"/>
<evidence type="ECO:0000256" key="9">
    <source>
        <dbReference type="ARBA" id="ARBA00022917"/>
    </source>
</evidence>
<evidence type="ECO:0000256" key="8">
    <source>
        <dbReference type="ARBA" id="ARBA00022884"/>
    </source>
</evidence>
<organism evidence="15">
    <name type="scientific">uncultured Thermomicrobiales bacterium</name>
    <dbReference type="NCBI Taxonomy" id="1645740"/>
    <lineage>
        <taxon>Bacteria</taxon>
        <taxon>Pseudomonadati</taxon>
        <taxon>Thermomicrobiota</taxon>
        <taxon>Thermomicrobia</taxon>
        <taxon>Thermomicrobiales</taxon>
        <taxon>environmental samples</taxon>
    </lineage>
</organism>
<evidence type="ECO:0000259" key="14">
    <source>
        <dbReference type="PROSITE" id="PS50860"/>
    </source>
</evidence>
<keyword evidence="12" id="KW-0175">Coiled coil</keyword>
<proteinExistence type="inferred from homology"/>
<feature type="binding site" evidence="11">
    <location>
        <position position="672"/>
    </location>
    <ligand>
        <name>Zn(2+)</name>
        <dbReference type="ChEBI" id="CHEBI:29105"/>
    </ligand>
</feature>
<gene>
    <name evidence="11" type="primary">alaS</name>
    <name evidence="15" type="ORF">AVDCRST_MAG18-18</name>
</gene>
<dbReference type="FunFam" id="3.30.54.20:FF:000001">
    <property type="entry name" value="Alanine--tRNA ligase"/>
    <property type="match status" value="1"/>
</dbReference>
<keyword evidence="6 11" id="KW-0862">Zinc</keyword>
<dbReference type="InterPro" id="IPR003156">
    <property type="entry name" value="DHHA1_dom"/>
</dbReference>
<keyword evidence="7 11" id="KW-0067">ATP-binding</keyword>
<comment type="domain">
    <text evidence="11">Consists of three domains; the N-terminal catalytic domain, the editing domain and the C-terminal C-Ala domain. The editing domain removes incorrectly charged amino acids, while the C-Ala domain, along with tRNA(Ala), serves as a bridge to cooperatively bring together the editing and aminoacylation centers thus stimulating deacylation of misacylated tRNAs.</text>
</comment>
<dbReference type="GO" id="GO:0002161">
    <property type="term" value="F:aminoacyl-tRNA deacylase activity"/>
    <property type="evidence" value="ECO:0007669"/>
    <property type="project" value="TreeGrafter"/>
</dbReference>
<evidence type="ECO:0000256" key="6">
    <source>
        <dbReference type="ARBA" id="ARBA00022833"/>
    </source>
</evidence>
<dbReference type="NCBIfam" id="TIGR00344">
    <property type="entry name" value="alaS"/>
    <property type="match status" value="1"/>
</dbReference>
<keyword evidence="10 11" id="KW-0030">Aminoacyl-tRNA synthetase</keyword>
<dbReference type="SMART" id="SM00863">
    <property type="entry name" value="tRNA_SAD"/>
    <property type="match status" value="1"/>
</dbReference>
<dbReference type="InterPro" id="IPR018163">
    <property type="entry name" value="Thr/Ala-tRNA-synth_IIc_edit"/>
</dbReference>
<dbReference type="InterPro" id="IPR018165">
    <property type="entry name" value="Ala-tRNA-synth_IIc_core"/>
</dbReference>
<dbReference type="GO" id="GO:0005524">
    <property type="term" value="F:ATP binding"/>
    <property type="evidence" value="ECO:0007669"/>
    <property type="project" value="UniProtKB-UniRule"/>
</dbReference>
<dbReference type="GO" id="GO:0000049">
    <property type="term" value="F:tRNA binding"/>
    <property type="evidence" value="ECO:0007669"/>
    <property type="project" value="UniProtKB-KW"/>
</dbReference>
<dbReference type="SUPFAM" id="SSF55681">
    <property type="entry name" value="Class II aaRS and biotin synthetases"/>
    <property type="match status" value="1"/>
</dbReference>
<evidence type="ECO:0000256" key="10">
    <source>
        <dbReference type="ARBA" id="ARBA00023146"/>
    </source>
</evidence>
<feature type="coiled-coil region" evidence="12">
    <location>
        <begin position="739"/>
        <end position="766"/>
    </location>
</feature>
<evidence type="ECO:0000256" key="2">
    <source>
        <dbReference type="ARBA" id="ARBA00022555"/>
    </source>
</evidence>
<dbReference type="EMBL" id="CADCWN010000005">
    <property type="protein sequence ID" value="CAA9547528.1"/>
    <property type="molecule type" value="Genomic_DNA"/>
</dbReference>
<feature type="binding site" evidence="11">
    <location>
        <position position="574"/>
    </location>
    <ligand>
        <name>Zn(2+)</name>
        <dbReference type="ChEBI" id="CHEBI:29105"/>
    </ligand>
</feature>
<feature type="domain" description="Alanyl-transfer RNA synthetases family profile" evidence="14">
    <location>
        <begin position="12"/>
        <end position="715"/>
    </location>
</feature>